<feature type="compositionally biased region" description="Gly residues" evidence="1">
    <location>
        <begin position="188"/>
        <end position="197"/>
    </location>
</feature>
<sequence length="262" mass="26412">MRVSLILSTALALVASLATVDAQVNLPPAGYPGPDSASSVTVASTDATRTPPPAPPTTSVVIKSAETLAVGGIETISINQGTQPPPPPPQQTPPPPPPPPPQQTSPSPTTPPVTIATTAQETRTNGGNQVTVTFLPHDPRTRGGESGGNGGNVQTVTVTRTVTIQVTNAAVCTQNTKTKGKHGHGKKSGNGGNGKKNGGNDNKTGGNGNTNTGNGSGGMTLVDAIREIFQLEPLPNAGQGRGNTNFASPTQTARKPRSPAVL</sequence>
<feature type="compositionally biased region" description="Basic residues" evidence="1">
    <location>
        <begin position="178"/>
        <end position="187"/>
    </location>
</feature>
<feature type="compositionally biased region" description="Polar residues" evidence="1">
    <location>
        <begin position="242"/>
        <end position="253"/>
    </location>
</feature>
<feature type="region of interest" description="Disordered" evidence="1">
    <location>
        <begin position="233"/>
        <end position="262"/>
    </location>
</feature>
<dbReference type="AlphaFoldDB" id="A0A0L0HL21"/>
<reference evidence="3 4" key="1">
    <citation type="submission" date="2009-08" db="EMBL/GenBank/DDBJ databases">
        <title>The Genome Sequence of Spizellomyces punctatus strain DAOM BR117.</title>
        <authorList>
            <consortium name="The Broad Institute Genome Sequencing Platform"/>
            <person name="Russ C."/>
            <person name="Cuomo C."/>
            <person name="Shea T."/>
            <person name="Young S.K."/>
            <person name="Zeng Q."/>
            <person name="Koehrsen M."/>
            <person name="Haas B."/>
            <person name="Borodovsky M."/>
            <person name="Guigo R."/>
            <person name="Alvarado L."/>
            <person name="Berlin A."/>
            <person name="Bochicchio J."/>
            <person name="Borenstein D."/>
            <person name="Chapman S."/>
            <person name="Chen Z."/>
            <person name="Engels R."/>
            <person name="Freedman E."/>
            <person name="Gellesch M."/>
            <person name="Goldberg J."/>
            <person name="Griggs A."/>
            <person name="Gujja S."/>
            <person name="Heiman D."/>
            <person name="Hepburn T."/>
            <person name="Howarth C."/>
            <person name="Jen D."/>
            <person name="Larson L."/>
            <person name="Lewis B."/>
            <person name="Mehta T."/>
            <person name="Park D."/>
            <person name="Pearson M."/>
            <person name="Roberts A."/>
            <person name="Saif S."/>
            <person name="Shenoy N."/>
            <person name="Sisk P."/>
            <person name="Stolte C."/>
            <person name="Sykes S."/>
            <person name="Thomson T."/>
            <person name="Walk T."/>
            <person name="White J."/>
            <person name="Yandava C."/>
            <person name="Burger G."/>
            <person name="Gray M.W."/>
            <person name="Holland P.W.H."/>
            <person name="King N."/>
            <person name="Lang F.B.F."/>
            <person name="Roger A.J."/>
            <person name="Ruiz-Trillo I."/>
            <person name="Lander E."/>
            <person name="Nusbaum C."/>
        </authorList>
    </citation>
    <scope>NUCLEOTIDE SEQUENCE [LARGE SCALE GENOMIC DNA]</scope>
    <source>
        <strain evidence="3 4">DAOM BR117</strain>
    </source>
</reference>
<keyword evidence="4" id="KW-1185">Reference proteome</keyword>
<feature type="region of interest" description="Disordered" evidence="1">
    <location>
        <begin position="29"/>
        <end position="59"/>
    </location>
</feature>
<dbReference type="RefSeq" id="XP_016610165.1">
    <property type="nucleotide sequence ID" value="XM_016750903.1"/>
</dbReference>
<evidence type="ECO:0000256" key="1">
    <source>
        <dbReference type="SAM" id="MobiDB-lite"/>
    </source>
</evidence>
<dbReference type="GeneID" id="27686193"/>
<feature type="chain" id="PRO_5005540166" evidence="2">
    <location>
        <begin position="23"/>
        <end position="262"/>
    </location>
</feature>
<evidence type="ECO:0000313" key="4">
    <source>
        <dbReference type="Proteomes" id="UP000053201"/>
    </source>
</evidence>
<feature type="region of interest" description="Disordered" evidence="1">
    <location>
        <begin position="77"/>
        <end position="153"/>
    </location>
</feature>
<organism evidence="3 4">
    <name type="scientific">Spizellomyces punctatus (strain DAOM BR117)</name>
    <dbReference type="NCBI Taxonomy" id="645134"/>
    <lineage>
        <taxon>Eukaryota</taxon>
        <taxon>Fungi</taxon>
        <taxon>Fungi incertae sedis</taxon>
        <taxon>Chytridiomycota</taxon>
        <taxon>Chytridiomycota incertae sedis</taxon>
        <taxon>Chytridiomycetes</taxon>
        <taxon>Spizellomycetales</taxon>
        <taxon>Spizellomycetaceae</taxon>
        <taxon>Spizellomyces</taxon>
    </lineage>
</organism>
<dbReference type="SUPFAM" id="SSF101447">
    <property type="entry name" value="Formin homology 2 domain (FH2 domain)"/>
    <property type="match status" value="1"/>
</dbReference>
<feature type="compositionally biased region" description="Low complexity" evidence="1">
    <location>
        <begin position="35"/>
        <end position="49"/>
    </location>
</feature>
<gene>
    <name evidence="3" type="ORF">SPPG_02620</name>
</gene>
<feature type="compositionally biased region" description="Pro residues" evidence="1">
    <location>
        <begin position="83"/>
        <end position="111"/>
    </location>
</feature>
<feature type="compositionally biased region" description="Polar residues" evidence="1">
    <location>
        <begin position="115"/>
        <end position="132"/>
    </location>
</feature>
<name>A0A0L0HL21_SPIPD</name>
<dbReference type="VEuPathDB" id="FungiDB:SPPG_02620"/>
<feature type="signal peptide" evidence="2">
    <location>
        <begin position="1"/>
        <end position="22"/>
    </location>
</feature>
<dbReference type="Proteomes" id="UP000053201">
    <property type="component" value="Unassembled WGS sequence"/>
</dbReference>
<dbReference type="OMA" id="CEEDMVC"/>
<accession>A0A0L0HL21</accession>
<evidence type="ECO:0000313" key="3">
    <source>
        <dbReference type="EMBL" id="KND02126.1"/>
    </source>
</evidence>
<protein>
    <submittedName>
        <fullName evidence="3">Uncharacterized protein</fullName>
    </submittedName>
</protein>
<feature type="region of interest" description="Disordered" evidence="1">
    <location>
        <begin position="175"/>
        <end position="219"/>
    </location>
</feature>
<feature type="compositionally biased region" description="Low complexity" evidence="1">
    <location>
        <begin position="199"/>
        <end position="213"/>
    </location>
</feature>
<evidence type="ECO:0000256" key="2">
    <source>
        <dbReference type="SAM" id="SignalP"/>
    </source>
</evidence>
<dbReference type="OrthoDB" id="10619979at2759"/>
<keyword evidence="2" id="KW-0732">Signal</keyword>
<dbReference type="InParanoid" id="A0A0L0HL21"/>
<proteinExistence type="predicted"/>
<dbReference type="EMBL" id="KQ257453">
    <property type="protein sequence ID" value="KND02126.1"/>
    <property type="molecule type" value="Genomic_DNA"/>
</dbReference>